<evidence type="ECO:0000313" key="1">
    <source>
        <dbReference type="EMBL" id="QDU65982.1"/>
    </source>
</evidence>
<organism evidence="1 2">
    <name type="scientific">Engelhardtia mirabilis</name>
    <dbReference type="NCBI Taxonomy" id="2528011"/>
    <lineage>
        <taxon>Bacteria</taxon>
        <taxon>Pseudomonadati</taxon>
        <taxon>Planctomycetota</taxon>
        <taxon>Planctomycetia</taxon>
        <taxon>Planctomycetia incertae sedis</taxon>
        <taxon>Engelhardtia</taxon>
    </lineage>
</organism>
<dbReference type="InterPro" id="IPR014729">
    <property type="entry name" value="Rossmann-like_a/b/a_fold"/>
</dbReference>
<proteinExistence type="predicted"/>
<dbReference type="Gene3D" id="3.40.50.620">
    <property type="entry name" value="HUPs"/>
    <property type="match status" value="1"/>
</dbReference>
<dbReference type="SUPFAM" id="SSF52402">
    <property type="entry name" value="Adenine nucleotide alpha hydrolases-like"/>
    <property type="match status" value="1"/>
</dbReference>
<reference evidence="1 2" key="1">
    <citation type="submission" date="2019-02" db="EMBL/GenBank/DDBJ databases">
        <title>Deep-cultivation of Planctomycetes and their phenomic and genomic characterization uncovers novel biology.</title>
        <authorList>
            <person name="Wiegand S."/>
            <person name="Jogler M."/>
            <person name="Boedeker C."/>
            <person name="Pinto D."/>
            <person name="Vollmers J."/>
            <person name="Rivas-Marin E."/>
            <person name="Kohn T."/>
            <person name="Peeters S.H."/>
            <person name="Heuer A."/>
            <person name="Rast P."/>
            <person name="Oberbeckmann S."/>
            <person name="Bunk B."/>
            <person name="Jeske O."/>
            <person name="Meyerdierks A."/>
            <person name="Storesund J.E."/>
            <person name="Kallscheuer N."/>
            <person name="Luecker S."/>
            <person name="Lage O.M."/>
            <person name="Pohl T."/>
            <person name="Merkel B.J."/>
            <person name="Hornburger P."/>
            <person name="Mueller R.-W."/>
            <person name="Bruemmer F."/>
            <person name="Labrenz M."/>
            <person name="Spormann A.M."/>
            <person name="Op den Camp H."/>
            <person name="Overmann J."/>
            <person name="Amann R."/>
            <person name="Jetten M.S.M."/>
            <person name="Mascher T."/>
            <person name="Medema M.H."/>
            <person name="Devos D.P."/>
            <person name="Kaster A.-K."/>
            <person name="Ovreas L."/>
            <person name="Rohde M."/>
            <person name="Galperin M.Y."/>
            <person name="Jogler C."/>
        </authorList>
    </citation>
    <scope>NUCLEOTIDE SEQUENCE [LARGE SCALE GENOMIC DNA]</scope>
    <source>
        <strain evidence="1 2">Pla133</strain>
    </source>
</reference>
<evidence type="ECO:0008006" key="3">
    <source>
        <dbReference type="Google" id="ProtNLM"/>
    </source>
</evidence>
<dbReference type="AlphaFoldDB" id="A0A518BG70"/>
<keyword evidence="2" id="KW-1185">Reference proteome</keyword>
<evidence type="ECO:0000313" key="2">
    <source>
        <dbReference type="Proteomes" id="UP000316921"/>
    </source>
</evidence>
<name>A0A518BG70_9BACT</name>
<accession>A0A518BG70</accession>
<gene>
    <name evidence="1" type="ORF">Pla133_10480</name>
</gene>
<dbReference type="Proteomes" id="UP000316921">
    <property type="component" value="Chromosome"/>
</dbReference>
<protein>
    <recommendedName>
        <fullName evidence="3">Universal stress protein family protein</fullName>
    </recommendedName>
</protein>
<sequence>MTNVDAFESAFRSADKATFSFERPAVRRVLVVSDLDGAPATDFGHGVRSFLEPLGSEVEWRDAHVDDFRTLEGLLENVAEAAPDLVCTYRNLGSEAWRFPHSLGEHVDVLTQVAPSPVLLMPHPAAGRAREGAGTRTPRRTMALSGHLTGEADLVDWAASLCAPGGQLILAHVEDDAVFERYMDAISKIAEIDTATAREKIRGRLLNEPSDYAERCASGLAAAGLDLEVETLVTVGHRLREIREAILGRGVELLAMHTRDDEQLAMHGQAYALAVEIRAIPVLLL</sequence>
<dbReference type="EMBL" id="CP036287">
    <property type="protein sequence ID" value="QDU65982.1"/>
    <property type="molecule type" value="Genomic_DNA"/>
</dbReference>
<dbReference type="KEGG" id="pbap:Pla133_10480"/>
<dbReference type="RefSeq" id="WP_145063115.1">
    <property type="nucleotide sequence ID" value="NZ_CP036287.1"/>
</dbReference>